<evidence type="ECO:0000313" key="3">
    <source>
        <dbReference type="Proteomes" id="UP000186456"/>
    </source>
</evidence>
<dbReference type="GO" id="GO:0016301">
    <property type="term" value="F:kinase activity"/>
    <property type="evidence" value="ECO:0007669"/>
    <property type="project" value="UniProtKB-KW"/>
</dbReference>
<sequence>MLTESEAAVARAVLIHGPVSRRALAARLHLSPPSLTRLTRPLVDAGILIELDDEVDGSVGRPSRPLDISPTAGTFVGVKLTGDHLYLAATDIRAEVCERADRHLTGSTPEHVIDDIVAVVGALGLRDVRGVGVSLGGAVRDGIAVDAPFLGWRDVAFADALAVRLDVPVALENDVVALAEAERWFGVGRALPGFAIVTVGAGVGFGLVIDGRTVRTPDAGVGTVGHLPLVADGPPCPEGHRGCAAALLTTAAISSQVSQALRRSVSYDDALALARADDPAARTVVDAAGDALGTLCALAANLSLQSDIVLAGEGVEAFDLVRDRVEASLARARERSASAVSIHPDRSGFSAWARGAAAVAIQAAMGRISLTD</sequence>
<comment type="similarity">
    <text evidence="1">Belongs to the ROK (NagC/XylR) family.</text>
</comment>
<protein>
    <submittedName>
        <fullName evidence="2">Sugar kinase of the NBD/HSP70 family, may contain an N-terminal HTH domain</fullName>
    </submittedName>
</protein>
<evidence type="ECO:0000313" key="2">
    <source>
        <dbReference type="EMBL" id="SDP24449.1"/>
    </source>
</evidence>
<dbReference type="InterPro" id="IPR036388">
    <property type="entry name" value="WH-like_DNA-bd_sf"/>
</dbReference>
<dbReference type="SUPFAM" id="SSF46785">
    <property type="entry name" value="Winged helix' DNA-binding domain"/>
    <property type="match status" value="1"/>
</dbReference>
<dbReference type="AlphaFoldDB" id="A0A1H0R5L0"/>
<keyword evidence="2" id="KW-0808">Transferase</keyword>
<dbReference type="Gene3D" id="3.30.420.40">
    <property type="match status" value="2"/>
</dbReference>
<keyword evidence="2" id="KW-0418">Kinase</keyword>
<dbReference type="SUPFAM" id="SSF53067">
    <property type="entry name" value="Actin-like ATPase domain"/>
    <property type="match status" value="1"/>
</dbReference>
<dbReference type="InterPro" id="IPR036390">
    <property type="entry name" value="WH_DNA-bd_sf"/>
</dbReference>
<dbReference type="Gene3D" id="1.10.10.10">
    <property type="entry name" value="Winged helix-like DNA-binding domain superfamily/Winged helix DNA-binding domain"/>
    <property type="match status" value="1"/>
</dbReference>
<dbReference type="InterPro" id="IPR043129">
    <property type="entry name" value="ATPase_NBD"/>
</dbReference>
<dbReference type="EMBL" id="FNJN01000006">
    <property type="protein sequence ID" value="SDP24449.1"/>
    <property type="molecule type" value="Genomic_DNA"/>
</dbReference>
<name>A0A1H0R5L0_MICTS</name>
<dbReference type="PANTHER" id="PTHR18964:SF149">
    <property type="entry name" value="BIFUNCTIONAL UDP-N-ACETYLGLUCOSAMINE 2-EPIMERASE_N-ACETYLMANNOSAMINE KINASE"/>
    <property type="match status" value="1"/>
</dbReference>
<gene>
    <name evidence="2" type="ORF">SAMN04487788_2664</name>
</gene>
<dbReference type="Pfam" id="PF00480">
    <property type="entry name" value="ROK"/>
    <property type="match status" value="1"/>
</dbReference>
<reference evidence="2 3" key="1">
    <citation type="submission" date="2016-10" db="EMBL/GenBank/DDBJ databases">
        <authorList>
            <person name="de Groot N.N."/>
        </authorList>
    </citation>
    <scope>NUCLEOTIDE SEQUENCE [LARGE SCALE GENOMIC DNA]</scope>
    <source>
        <strain evidence="2 3">StLB037</strain>
    </source>
</reference>
<dbReference type="Proteomes" id="UP000186456">
    <property type="component" value="Unassembled WGS sequence"/>
</dbReference>
<organism evidence="2 3">
    <name type="scientific">Microbacterium testaceum (strain StLB037)</name>
    <dbReference type="NCBI Taxonomy" id="979556"/>
    <lineage>
        <taxon>Bacteria</taxon>
        <taxon>Bacillati</taxon>
        <taxon>Actinomycetota</taxon>
        <taxon>Actinomycetes</taxon>
        <taxon>Micrococcales</taxon>
        <taxon>Microbacteriaceae</taxon>
        <taxon>Microbacterium</taxon>
    </lineage>
</organism>
<accession>A0A1H0R5L0</accession>
<proteinExistence type="inferred from homology"/>
<dbReference type="InterPro" id="IPR000600">
    <property type="entry name" value="ROK"/>
</dbReference>
<dbReference type="PANTHER" id="PTHR18964">
    <property type="entry name" value="ROK (REPRESSOR, ORF, KINASE) FAMILY"/>
    <property type="match status" value="1"/>
</dbReference>
<evidence type="ECO:0000256" key="1">
    <source>
        <dbReference type="ARBA" id="ARBA00006479"/>
    </source>
</evidence>
<dbReference type="RefSeq" id="WP_074696386.1">
    <property type="nucleotide sequence ID" value="NZ_FNJN01000006.1"/>
</dbReference>